<dbReference type="PANTHER" id="PTHR43798:SF5">
    <property type="entry name" value="MONOACYLGLYCEROL LIPASE ABHD6"/>
    <property type="match status" value="1"/>
</dbReference>
<evidence type="ECO:0000256" key="4">
    <source>
        <dbReference type="ARBA" id="ARBA00037874"/>
    </source>
</evidence>
<dbReference type="InterPro" id="IPR000639">
    <property type="entry name" value="Epox_hydrolase-like"/>
</dbReference>
<dbReference type="AlphaFoldDB" id="A0AAN7NX62"/>
<dbReference type="PRINTS" id="PR00111">
    <property type="entry name" value="ABHYDROLASE"/>
</dbReference>
<accession>A0AAN7NX62</accession>
<evidence type="ECO:0000256" key="3">
    <source>
        <dbReference type="ARBA" id="ARBA00037797"/>
    </source>
</evidence>
<dbReference type="SUPFAM" id="SSF53474">
    <property type="entry name" value="alpha/beta-Hydrolases"/>
    <property type="match status" value="1"/>
</dbReference>
<reference evidence="10" key="1">
    <citation type="submission" date="2023-01" db="EMBL/GenBank/DDBJ databases">
        <title>Key to firefly adult light organ development and bioluminescence: homeobox transcription factors regulate luciferase expression and transportation to peroxisome.</title>
        <authorList>
            <person name="Fu X."/>
        </authorList>
    </citation>
    <scope>NUCLEOTIDE SEQUENCE [LARGE SCALE GENOMIC DNA]</scope>
</reference>
<protein>
    <recommendedName>
        <fullName evidence="2">acylglycerol lipase</fullName>
        <ecNumber evidence="2">3.1.1.23</ecNumber>
    </recommendedName>
</protein>
<organism evidence="9 10">
    <name type="scientific">Aquatica leii</name>
    <dbReference type="NCBI Taxonomy" id="1421715"/>
    <lineage>
        <taxon>Eukaryota</taxon>
        <taxon>Metazoa</taxon>
        <taxon>Ecdysozoa</taxon>
        <taxon>Arthropoda</taxon>
        <taxon>Hexapoda</taxon>
        <taxon>Insecta</taxon>
        <taxon>Pterygota</taxon>
        <taxon>Neoptera</taxon>
        <taxon>Endopterygota</taxon>
        <taxon>Coleoptera</taxon>
        <taxon>Polyphaga</taxon>
        <taxon>Elateriformia</taxon>
        <taxon>Elateroidea</taxon>
        <taxon>Lampyridae</taxon>
        <taxon>Luciolinae</taxon>
        <taxon>Aquatica</taxon>
    </lineage>
</organism>
<dbReference type="GO" id="GO:0031902">
    <property type="term" value="C:late endosome membrane"/>
    <property type="evidence" value="ECO:0007669"/>
    <property type="project" value="UniProtKB-SubCell"/>
</dbReference>
<dbReference type="InterPro" id="IPR050266">
    <property type="entry name" value="AB_hydrolase_sf"/>
</dbReference>
<comment type="catalytic activity">
    <reaction evidence="1">
        <text>Hydrolyzes glycerol monoesters of long-chain fatty acids.</text>
        <dbReference type="EC" id="3.1.1.23"/>
    </reaction>
</comment>
<comment type="caution">
    <text evidence="9">The sequence shown here is derived from an EMBL/GenBank/DDBJ whole genome shotgun (WGS) entry which is preliminary data.</text>
</comment>
<name>A0AAN7NX62_9COLE</name>
<evidence type="ECO:0000256" key="6">
    <source>
        <dbReference type="ARBA" id="ARBA00047662"/>
    </source>
</evidence>
<proteinExistence type="predicted"/>
<dbReference type="InterPro" id="IPR029058">
    <property type="entry name" value="AB_hydrolase_fold"/>
</dbReference>
<keyword evidence="10" id="KW-1185">Reference proteome</keyword>
<sequence length="476" mass="54176">MNHEDSSNRNSSCESAAKVLSLCVSFFTCSRSVHPLEPAAPQFSEYLLLPHHRRLRIIHILPNTVLKDVPRPVSDAKVRTSHSSLSEEYWFTRWNKPLKLGNCNCSFRRSQRFSALSNQRLSLSIYRPLSTITNNTSQYNIPPTKIVNLETFVERLIQETLFEVFQEYFMKTNINLKKKNHGVSNYGFSHGDDEFDGVILRKPKDTFVENGTATKSCTHNKSETKKKPIVILLHGIGSSADVWWNIINTLVQKGYEVVAPDMLGHGYSSIPNQADAYRFRNLLKYTLSVFDQYVRSDETRNAIIIGHSFGCSLATALCRYRSQQIIQLILISGGGPTPLAPPPSSDNASIYSCLQTLLKPLLFCGMKRTMFYSLRGKHFNVCDSETAVPSHILQYFVDGQNWPEGDAAFHRRILIPTLLVHGLQDTLVTLVQECEMERTIPRAFLELIPTAGHMCMLETPEHLSHMIMCFIDWWSR</sequence>
<dbReference type="Proteomes" id="UP001353858">
    <property type="component" value="Unassembled WGS sequence"/>
</dbReference>
<dbReference type="GO" id="GO:0046464">
    <property type="term" value="P:acylglycerol catabolic process"/>
    <property type="evidence" value="ECO:0007669"/>
    <property type="project" value="TreeGrafter"/>
</dbReference>
<dbReference type="EMBL" id="JARPUR010000008">
    <property type="protein sequence ID" value="KAK4871584.1"/>
    <property type="molecule type" value="Genomic_DNA"/>
</dbReference>
<comment type="subcellular location">
    <subcellularLocation>
        <location evidence="3">Late endosome membrane</location>
        <topology evidence="3">Single-pass type II membrane protein</topology>
    </subcellularLocation>
    <subcellularLocation>
        <location evidence="4">Lysosome membrane</location>
        <topology evidence="4">Single-pass type II membrane protein</topology>
    </subcellularLocation>
    <subcellularLocation>
        <location evidence="5">Mitochondrion membrane</location>
        <topology evidence="5">Single-pass type II membrane protein</topology>
    </subcellularLocation>
</comment>
<gene>
    <name evidence="9" type="ORF">RN001_015708</name>
</gene>
<evidence type="ECO:0000259" key="8">
    <source>
        <dbReference type="Pfam" id="PF00561"/>
    </source>
</evidence>
<evidence type="ECO:0000313" key="9">
    <source>
        <dbReference type="EMBL" id="KAK4871584.1"/>
    </source>
</evidence>
<comment type="catalytic activity">
    <reaction evidence="6">
        <text>1-dodecanoylglycerol + H2O = dodecanoate + glycerol + H(+)</text>
        <dbReference type="Rhea" id="RHEA:44316"/>
        <dbReference type="ChEBI" id="CHEBI:15377"/>
        <dbReference type="ChEBI" id="CHEBI:15378"/>
        <dbReference type="ChEBI" id="CHEBI:17754"/>
        <dbReference type="ChEBI" id="CHEBI:18262"/>
        <dbReference type="ChEBI" id="CHEBI:75539"/>
    </reaction>
</comment>
<dbReference type="Pfam" id="PF00561">
    <property type="entry name" value="Abhydrolase_1"/>
    <property type="match status" value="1"/>
</dbReference>
<dbReference type="Gene3D" id="3.40.50.1820">
    <property type="entry name" value="alpha/beta hydrolase"/>
    <property type="match status" value="1"/>
</dbReference>
<dbReference type="GO" id="GO:0031966">
    <property type="term" value="C:mitochondrial membrane"/>
    <property type="evidence" value="ECO:0007669"/>
    <property type="project" value="UniProtKB-SubCell"/>
</dbReference>
<feature type="domain" description="AB hydrolase-1" evidence="8">
    <location>
        <begin position="228"/>
        <end position="345"/>
    </location>
</feature>
<dbReference type="EC" id="3.1.1.23" evidence="2"/>
<evidence type="ECO:0000256" key="2">
    <source>
        <dbReference type="ARBA" id="ARBA00013254"/>
    </source>
</evidence>
<evidence type="ECO:0000313" key="10">
    <source>
        <dbReference type="Proteomes" id="UP001353858"/>
    </source>
</evidence>
<dbReference type="GO" id="GO:0047372">
    <property type="term" value="F:monoacylglycerol lipase activity"/>
    <property type="evidence" value="ECO:0007669"/>
    <property type="project" value="UniProtKB-EC"/>
</dbReference>
<dbReference type="InterPro" id="IPR000073">
    <property type="entry name" value="AB_hydrolase_1"/>
</dbReference>
<evidence type="ECO:0000256" key="5">
    <source>
        <dbReference type="ARBA" id="ARBA00046308"/>
    </source>
</evidence>
<dbReference type="PANTHER" id="PTHR43798">
    <property type="entry name" value="MONOACYLGLYCEROL LIPASE"/>
    <property type="match status" value="1"/>
</dbReference>
<comment type="function">
    <text evidence="7">Lipase that preferentially hydrolysis medium-chain saturated monoacylglycerols including 2-arachidonoylglycerol. Through 2-arachidonoylglycerol degradation may regulate endocannabinoid signaling pathways. Also has a lysophosphatidyl lipase activity with a preference for lysophosphatidylglycerol among other lysophospholipids. Also able to degrade bis(monoacylglycero)phosphate (BMP) and constitutes the major enzyme for BMP catabolism. BMP, also known as lysobisphosphatidic acid, is enriched in late endosomes and lysosomes and plays a key role in the formation of intraluminal vesicles and in lipid sorting.</text>
</comment>
<dbReference type="PRINTS" id="PR00412">
    <property type="entry name" value="EPOXHYDRLASE"/>
</dbReference>
<dbReference type="GO" id="GO:0005765">
    <property type="term" value="C:lysosomal membrane"/>
    <property type="evidence" value="ECO:0007669"/>
    <property type="project" value="UniProtKB-SubCell"/>
</dbReference>
<evidence type="ECO:0000256" key="1">
    <source>
        <dbReference type="ARBA" id="ARBA00001613"/>
    </source>
</evidence>
<evidence type="ECO:0000256" key="7">
    <source>
        <dbReference type="ARBA" id="ARBA00049568"/>
    </source>
</evidence>